<feature type="region of interest" description="Disordered" evidence="1">
    <location>
        <begin position="1"/>
        <end position="32"/>
    </location>
</feature>
<accession>A0AAE1DGC2</accession>
<reference evidence="2" key="1">
    <citation type="journal article" date="2023" name="G3 (Bethesda)">
        <title>A reference genome for the long-term kleptoplast-retaining sea slug Elysia crispata morphotype clarki.</title>
        <authorList>
            <person name="Eastman K.E."/>
            <person name="Pendleton A.L."/>
            <person name="Shaikh M.A."/>
            <person name="Suttiyut T."/>
            <person name="Ogas R."/>
            <person name="Tomko P."/>
            <person name="Gavelis G."/>
            <person name="Widhalm J.R."/>
            <person name="Wisecaver J.H."/>
        </authorList>
    </citation>
    <scope>NUCLEOTIDE SEQUENCE</scope>
    <source>
        <strain evidence="2">ECLA1</strain>
    </source>
</reference>
<evidence type="ECO:0000313" key="3">
    <source>
        <dbReference type="Proteomes" id="UP001283361"/>
    </source>
</evidence>
<sequence length="241" mass="28127">MSSQTEDELTLKYNEHQHRKKATRVEKNMDKASAQTDPTFESATFDLQAILSTPCGLKSLTTIDQKFFEPGHSCMECDSMHSAIESAQKKTQIHVPSQWDTVIRLARKNKAYLVNPLRYSDFEDFKSFGDIMFNANKLDKTGKRVKFRNIVWFRYEKAHPDNVFFKYSMENSDFNSFSKNKQTRKASVTHVKKKYNKKILISSAKKKDLIDLCKSGVIPEEFWPFYEQTKISATDFRKQML</sequence>
<evidence type="ECO:0000256" key="1">
    <source>
        <dbReference type="SAM" id="MobiDB-lite"/>
    </source>
</evidence>
<dbReference type="AlphaFoldDB" id="A0AAE1DGC2"/>
<dbReference type="EMBL" id="JAWDGP010003905">
    <property type="protein sequence ID" value="KAK3769531.1"/>
    <property type="molecule type" value="Genomic_DNA"/>
</dbReference>
<protein>
    <submittedName>
        <fullName evidence="2">Uncharacterized protein</fullName>
    </submittedName>
</protein>
<dbReference type="PANTHER" id="PTHR10773:SF19">
    <property type="match status" value="1"/>
</dbReference>
<dbReference type="Proteomes" id="UP001283361">
    <property type="component" value="Unassembled WGS sequence"/>
</dbReference>
<keyword evidence="3" id="KW-1185">Reference proteome</keyword>
<dbReference type="PANTHER" id="PTHR10773">
    <property type="entry name" value="DNA-DIRECTED RNA POLYMERASES I, II, AND III SUBUNIT RPABC2"/>
    <property type="match status" value="1"/>
</dbReference>
<name>A0AAE1DGC2_9GAST</name>
<comment type="caution">
    <text evidence="2">The sequence shown here is derived from an EMBL/GenBank/DDBJ whole genome shotgun (WGS) entry which is preliminary data.</text>
</comment>
<evidence type="ECO:0000313" key="2">
    <source>
        <dbReference type="EMBL" id="KAK3769531.1"/>
    </source>
</evidence>
<proteinExistence type="predicted"/>
<gene>
    <name evidence="2" type="ORF">RRG08_044726</name>
</gene>
<organism evidence="2 3">
    <name type="scientific">Elysia crispata</name>
    <name type="common">lettuce slug</name>
    <dbReference type="NCBI Taxonomy" id="231223"/>
    <lineage>
        <taxon>Eukaryota</taxon>
        <taxon>Metazoa</taxon>
        <taxon>Spiralia</taxon>
        <taxon>Lophotrochozoa</taxon>
        <taxon>Mollusca</taxon>
        <taxon>Gastropoda</taxon>
        <taxon>Heterobranchia</taxon>
        <taxon>Euthyneura</taxon>
        <taxon>Panpulmonata</taxon>
        <taxon>Sacoglossa</taxon>
        <taxon>Placobranchoidea</taxon>
        <taxon>Plakobranchidae</taxon>
        <taxon>Elysia</taxon>
    </lineage>
</organism>